<dbReference type="InterPro" id="IPR050570">
    <property type="entry name" value="Cell_wall_metabolism_enzyme"/>
</dbReference>
<dbReference type="InterPro" id="IPR011055">
    <property type="entry name" value="Dup_hybrid_motif"/>
</dbReference>
<organism evidence="4 5">
    <name type="scientific">Lysobacter arenosi</name>
    <dbReference type="NCBI Taxonomy" id="2795387"/>
    <lineage>
        <taxon>Bacteria</taxon>
        <taxon>Pseudomonadati</taxon>
        <taxon>Pseudomonadota</taxon>
        <taxon>Gammaproteobacteria</taxon>
        <taxon>Lysobacterales</taxon>
        <taxon>Lysobacteraceae</taxon>
        <taxon>Lysobacter</taxon>
    </lineage>
</organism>
<feature type="region of interest" description="Disordered" evidence="1">
    <location>
        <begin position="54"/>
        <end position="75"/>
    </location>
</feature>
<dbReference type="PANTHER" id="PTHR21666:SF270">
    <property type="entry name" value="MUREIN HYDROLASE ACTIVATOR ENVC"/>
    <property type="match status" value="1"/>
</dbReference>
<keyword evidence="2" id="KW-0732">Signal</keyword>
<dbReference type="CDD" id="cd12797">
    <property type="entry name" value="M23_peptidase"/>
    <property type="match status" value="1"/>
</dbReference>
<feature type="region of interest" description="Disordered" evidence="1">
    <location>
        <begin position="184"/>
        <end position="205"/>
    </location>
</feature>
<feature type="compositionally biased region" description="Polar residues" evidence="1">
    <location>
        <begin position="190"/>
        <end position="200"/>
    </location>
</feature>
<feature type="signal peptide" evidence="2">
    <location>
        <begin position="1"/>
        <end position="30"/>
    </location>
</feature>
<protein>
    <submittedName>
        <fullName evidence="4">Peptidoglycan DD-metalloendopeptidase family protein</fullName>
    </submittedName>
</protein>
<evidence type="ECO:0000313" key="4">
    <source>
        <dbReference type="EMBL" id="QSX74486.1"/>
    </source>
</evidence>
<evidence type="ECO:0000256" key="1">
    <source>
        <dbReference type="SAM" id="MobiDB-lite"/>
    </source>
</evidence>
<dbReference type="InterPro" id="IPR016047">
    <property type="entry name" value="M23ase_b-sheet_dom"/>
</dbReference>
<accession>A0ABX7RC58</accession>
<keyword evidence="5" id="KW-1185">Reference proteome</keyword>
<dbReference type="PANTHER" id="PTHR21666">
    <property type="entry name" value="PEPTIDASE-RELATED"/>
    <property type="match status" value="1"/>
</dbReference>
<dbReference type="RefSeq" id="WP_200609264.1">
    <property type="nucleotide sequence ID" value="NZ_CP071517.1"/>
</dbReference>
<reference evidence="4 5" key="1">
    <citation type="submission" date="2021-02" db="EMBL/GenBank/DDBJ databases">
        <title>Lysobacter arenosi sp. nov., isolated from soil of gangwondo yeongwol, south Korea.</title>
        <authorList>
            <person name="Kim K.R."/>
            <person name="Kim K.H."/>
            <person name="Jeon C.O."/>
        </authorList>
    </citation>
    <scope>NUCLEOTIDE SEQUENCE [LARGE SCALE GENOMIC DNA]</scope>
    <source>
        <strain evidence="4 5">R7</strain>
    </source>
</reference>
<gene>
    <name evidence="4" type="ORF">HIV01_015085</name>
</gene>
<name>A0ABX7RC58_9GAMM</name>
<dbReference type="Gene3D" id="6.10.250.3150">
    <property type="match status" value="1"/>
</dbReference>
<evidence type="ECO:0000259" key="3">
    <source>
        <dbReference type="Pfam" id="PF01551"/>
    </source>
</evidence>
<dbReference type="Pfam" id="PF01551">
    <property type="entry name" value="Peptidase_M23"/>
    <property type="match status" value="1"/>
</dbReference>
<dbReference type="Proteomes" id="UP000663400">
    <property type="component" value="Chromosome"/>
</dbReference>
<dbReference type="EMBL" id="CP071517">
    <property type="protein sequence ID" value="QSX74486.1"/>
    <property type="molecule type" value="Genomic_DNA"/>
</dbReference>
<sequence>MPTTSTMRLLRAFAIVAFCLAAALATPVVAQSSREAERKLEKIQRELKAVADERREIEGQRGDASRKLRDADEKVGQSNRRLREIEARLAREQSSLQQLQQERESLQARMVTQRQELAQLLRGAYLQGQDAPLKLLLAQDSVAEGSRTLAYYGYLQRDRTRRIAELNSQLKELDTLQAQIVQRSSELDSTRQQQRSQLGELQSDRKQRAALVASLDQRYKDRSTRERALGRDAKGLEQLLKKLRVAAARAEAQRRAAAERAAREEARRGSGETPPRKPVVVASAPAPQVGGLGWPVSGALLAGFGATMPDGRGSDGLLIAASAGTPVKAVADGSVVYAEWMTGYGLLLIVDHGNGYMSLYAHNDALLKDVGASVKRGDTVATVGNSGGQGRPALYFELRRNGAPVNPGAWLRR</sequence>
<evidence type="ECO:0000256" key="2">
    <source>
        <dbReference type="SAM" id="SignalP"/>
    </source>
</evidence>
<dbReference type="Gene3D" id="2.70.70.10">
    <property type="entry name" value="Glucose Permease (Domain IIA)"/>
    <property type="match status" value="1"/>
</dbReference>
<feature type="domain" description="M23ase beta-sheet core" evidence="3">
    <location>
        <begin position="314"/>
        <end position="407"/>
    </location>
</feature>
<dbReference type="SUPFAM" id="SSF51261">
    <property type="entry name" value="Duplicated hybrid motif"/>
    <property type="match status" value="1"/>
</dbReference>
<feature type="chain" id="PRO_5045147959" evidence="2">
    <location>
        <begin position="31"/>
        <end position="413"/>
    </location>
</feature>
<feature type="region of interest" description="Disordered" evidence="1">
    <location>
        <begin position="256"/>
        <end position="279"/>
    </location>
</feature>
<feature type="compositionally biased region" description="Basic and acidic residues" evidence="1">
    <location>
        <begin position="256"/>
        <end position="270"/>
    </location>
</feature>
<evidence type="ECO:0000313" key="5">
    <source>
        <dbReference type="Proteomes" id="UP000663400"/>
    </source>
</evidence>
<proteinExistence type="predicted"/>